<organism evidence="2 3">
    <name type="scientific">Leishmania shawi</name>
    <dbReference type="NCBI Taxonomy" id="5680"/>
    <lineage>
        <taxon>Eukaryota</taxon>
        <taxon>Discoba</taxon>
        <taxon>Euglenozoa</taxon>
        <taxon>Kinetoplastea</taxon>
        <taxon>Metakinetoplastina</taxon>
        <taxon>Trypanosomatida</taxon>
        <taxon>Trypanosomatidae</taxon>
        <taxon>Leishmaniinae</taxon>
        <taxon>Leishmania</taxon>
        <taxon>Leishmania guyanensis species complex</taxon>
    </lineage>
</organism>
<evidence type="ECO:0008006" key="4">
    <source>
        <dbReference type="Google" id="ProtNLM"/>
    </source>
</evidence>
<protein>
    <recommendedName>
        <fullName evidence="4">Surface antigen-like protein</fullName>
    </recommendedName>
</protein>
<evidence type="ECO:0000313" key="2">
    <source>
        <dbReference type="EMBL" id="KAL0498294.1"/>
    </source>
</evidence>
<evidence type="ECO:0000256" key="1">
    <source>
        <dbReference type="SAM" id="MobiDB-lite"/>
    </source>
</evidence>
<accession>A0ABR3E078</accession>
<sequence length="123" mass="12360">MEPAPSTTTTTTMEPAPSTTTTTTMEPAPSTTTTTTMEPASSSSSPATTARPTPPPSHCYVPNCVSCDPNNSIRCNTCCKGYTLTAIGVCIKRGCADAAALPVGTVGAALVSATVAMLSAMLV</sequence>
<keyword evidence="3" id="KW-1185">Reference proteome</keyword>
<dbReference type="EMBL" id="JBAMZM010000033">
    <property type="protein sequence ID" value="KAL0498294.1"/>
    <property type="molecule type" value="Genomic_DNA"/>
</dbReference>
<feature type="region of interest" description="Disordered" evidence="1">
    <location>
        <begin position="1"/>
        <end position="55"/>
    </location>
</feature>
<name>A0ABR3E078_9TRYP</name>
<evidence type="ECO:0000313" key="3">
    <source>
        <dbReference type="Proteomes" id="UP001443563"/>
    </source>
</evidence>
<comment type="caution">
    <text evidence="2">The sequence shown here is derived from an EMBL/GenBank/DDBJ whole genome shotgun (WGS) entry which is preliminary data.</text>
</comment>
<reference evidence="2 3" key="1">
    <citation type="submission" date="2024-02" db="EMBL/GenBank/DDBJ databases">
        <title>FIRST GENOME SEQUENCES OF Leishmania (Viannia) shawi, Leishmania (Viannia) lindenbergi AND Leishmania (Viannia) utingensis.</title>
        <authorList>
            <person name="Resadore F."/>
            <person name="Custodio M.G.F."/>
            <person name="Boite M.C."/>
            <person name="Cupolillo E."/>
            <person name="Ferreira G.E.M."/>
        </authorList>
    </citation>
    <scope>NUCLEOTIDE SEQUENCE [LARGE SCALE GENOMIC DNA]</scope>
    <source>
        <strain evidence="2 3">MCEB/BR/1984/M8408</strain>
    </source>
</reference>
<feature type="compositionally biased region" description="Low complexity" evidence="1">
    <location>
        <begin position="1"/>
        <end position="51"/>
    </location>
</feature>
<proteinExistence type="predicted"/>
<gene>
    <name evidence="2" type="ORF">Q4I29_006237</name>
</gene>
<dbReference type="Proteomes" id="UP001443563">
    <property type="component" value="Unassembled WGS sequence"/>
</dbReference>